<sequence>MSNPPISTVFKVVSNTVCAFVCLRQTEPECLTAQFDQATSRCALLNGFEHNHDPSNGTITIVFKFAAHFFAN</sequence>
<accession>A0A9D4DSX6</accession>
<comment type="caution">
    <text evidence="2">The sequence shown here is derived from an EMBL/GenBank/DDBJ whole genome shotgun (WGS) entry which is preliminary data.</text>
</comment>
<dbReference type="AlphaFoldDB" id="A0A9D4DSX6"/>
<name>A0A9D4DSX6_DREPO</name>
<feature type="domain" description="Apple" evidence="1">
    <location>
        <begin position="3"/>
        <end position="48"/>
    </location>
</feature>
<protein>
    <recommendedName>
        <fullName evidence="1">Apple domain-containing protein</fullName>
    </recommendedName>
</protein>
<evidence type="ECO:0000313" key="2">
    <source>
        <dbReference type="EMBL" id="KAH3754443.1"/>
    </source>
</evidence>
<dbReference type="InterPro" id="IPR003609">
    <property type="entry name" value="Pan_app"/>
</dbReference>
<reference evidence="2" key="1">
    <citation type="journal article" date="2019" name="bioRxiv">
        <title>The Genome of the Zebra Mussel, Dreissena polymorpha: A Resource for Invasive Species Research.</title>
        <authorList>
            <person name="McCartney M.A."/>
            <person name="Auch B."/>
            <person name="Kono T."/>
            <person name="Mallez S."/>
            <person name="Zhang Y."/>
            <person name="Obille A."/>
            <person name="Becker A."/>
            <person name="Abrahante J.E."/>
            <person name="Garbe J."/>
            <person name="Badalamenti J.P."/>
            <person name="Herman A."/>
            <person name="Mangelson H."/>
            <person name="Liachko I."/>
            <person name="Sullivan S."/>
            <person name="Sone E.D."/>
            <person name="Koren S."/>
            <person name="Silverstein K.A.T."/>
            <person name="Beckman K.B."/>
            <person name="Gohl D.M."/>
        </authorList>
    </citation>
    <scope>NUCLEOTIDE SEQUENCE</scope>
    <source>
        <strain evidence="2">Duluth1</strain>
        <tissue evidence="2">Whole animal</tissue>
    </source>
</reference>
<dbReference type="Gene3D" id="3.50.4.10">
    <property type="entry name" value="Hepatocyte Growth Factor"/>
    <property type="match status" value="1"/>
</dbReference>
<dbReference type="SUPFAM" id="SSF57414">
    <property type="entry name" value="Hairpin loop containing domain-like"/>
    <property type="match status" value="1"/>
</dbReference>
<evidence type="ECO:0000313" key="3">
    <source>
        <dbReference type="Proteomes" id="UP000828390"/>
    </source>
</evidence>
<keyword evidence="3" id="KW-1185">Reference proteome</keyword>
<gene>
    <name evidence="2" type="ORF">DPMN_189117</name>
</gene>
<reference evidence="2" key="2">
    <citation type="submission" date="2020-11" db="EMBL/GenBank/DDBJ databases">
        <authorList>
            <person name="McCartney M.A."/>
            <person name="Auch B."/>
            <person name="Kono T."/>
            <person name="Mallez S."/>
            <person name="Becker A."/>
            <person name="Gohl D.M."/>
            <person name="Silverstein K.A.T."/>
            <person name="Koren S."/>
            <person name="Bechman K.B."/>
            <person name="Herman A."/>
            <person name="Abrahante J.E."/>
            <person name="Garbe J."/>
        </authorList>
    </citation>
    <scope>NUCLEOTIDE SEQUENCE</scope>
    <source>
        <strain evidence="2">Duluth1</strain>
        <tissue evidence="2">Whole animal</tissue>
    </source>
</reference>
<proteinExistence type="predicted"/>
<dbReference type="EMBL" id="JAIWYP010000010">
    <property type="protein sequence ID" value="KAH3754443.1"/>
    <property type="molecule type" value="Genomic_DNA"/>
</dbReference>
<organism evidence="2 3">
    <name type="scientific">Dreissena polymorpha</name>
    <name type="common">Zebra mussel</name>
    <name type="synonym">Mytilus polymorpha</name>
    <dbReference type="NCBI Taxonomy" id="45954"/>
    <lineage>
        <taxon>Eukaryota</taxon>
        <taxon>Metazoa</taxon>
        <taxon>Spiralia</taxon>
        <taxon>Lophotrochozoa</taxon>
        <taxon>Mollusca</taxon>
        <taxon>Bivalvia</taxon>
        <taxon>Autobranchia</taxon>
        <taxon>Heteroconchia</taxon>
        <taxon>Euheterodonta</taxon>
        <taxon>Imparidentia</taxon>
        <taxon>Neoheterodontei</taxon>
        <taxon>Myida</taxon>
        <taxon>Dreissenoidea</taxon>
        <taxon>Dreissenidae</taxon>
        <taxon>Dreissena</taxon>
    </lineage>
</organism>
<dbReference type="Pfam" id="PF00024">
    <property type="entry name" value="PAN_1"/>
    <property type="match status" value="1"/>
</dbReference>
<dbReference type="Proteomes" id="UP000828390">
    <property type="component" value="Unassembled WGS sequence"/>
</dbReference>
<evidence type="ECO:0000259" key="1">
    <source>
        <dbReference type="Pfam" id="PF00024"/>
    </source>
</evidence>